<evidence type="ECO:0000256" key="3">
    <source>
        <dbReference type="ARBA" id="ARBA00022759"/>
    </source>
</evidence>
<feature type="signal peptide" evidence="7">
    <location>
        <begin position="1"/>
        <end position="20"/>
    </location>
</feature>
<dbReference type="Pfam" id="PF02265">
    <property type="entry name" value="S1-P1_nuclease"/>
    <property type="match status" value="1"/>
</dbReference>
<dbReference type="Proteomes" id="UP001606301">
    <property type="component" value="Unassembled WGS sequence"/>
</dbReference>
<protein>
    <submittedName>
        <fullName evidence="8">S1/P1 nuclease</fullName>
    </submittedName>
</protein>
<sequence>MRRLCAALLLSCSLTSAVHAWSGQGHQTIGTLTTQLLAGTPAAARVTQLLGDVTLAQVSVWADCARGIDPARDFDYTTRGRYAECAPFETEAGIAELRAFVQRNLRQCNPAPGAEDCHRGYHYANLAYQRTRYQPGITGARPDDIVGAAVAAIRVLQGEPSPAPFGFASPREALLVLAHVVGDLHQPLHVGSVYLDAQGQPVDPDETGLDRATFTRGSNQLVIPARPPTGAAGLAAVAAGWRMPNLHSVWDNVPATLASEGVDAPWLGAARQVEPTAGALTSWPAQWAEQSLAQARAALAGLSYGPRQGEVWPTTLPAGYEERMAEIKRRQLTLAAARLAAVLRAVFAN</sequence>
<keyword evidence="5" id="KW-1015">Disulfide bond</keyword>
<gene>
    <name evidence="8" type="ORF">ACG0Z3_15515</name>
</gene>
<keyword evidence="4" id="KW-0378">Hydrolase</keyword>
<keyword evidence="2" id="KW-0479">Metal-binding</keyword>
<dbReference type="PANTHER" id="PTHR33146">
    <property type="entry name" value="ENDONUCLEASE 4"/>
    <property type="match status" value="1"/>
</dbReference>
<dbReference type="InterPro" id="IPR008947">
    <property type="entry name" value="PLipase_C/P1_nuclease_dom_sf"/>
</dbReference>
<evidence type="ECO:0000256" key="7">
    <source>
        <dbReference type="SAM" id="SignalP"/>
    </source>
</evidence>
<evidence type="ECO:0000256" key="1">
    <source>
        <dbReference type="ARBA" id="ARBA00022722"/>
    </source>
</evidence>
<evidence type="ECO:0000313" key="9">
    <source>
        <dbReference type="Proteomes" id="UP001606301"/>
    </source>
</evidence>
<keyword evidence="6" id="KW-0325">Glycoprotein</keyword>
<proteinExistence type="predicted"/>
<dbReference type="Gene3D" id="1.10.575.10">
    <property type="entry name" value="P1 Nuclease"/>
    <property type="match status" value="1"/>
</dbReference>
<dbReference type="PANTHER" id="PTHR33146:SF10">
    <property type="entry name" value="STRAND-SPECIFIC NUCLEASE, PUTATIVE-RELATED"/>
    <property type="match status" value="1"/>
</dbReference>
<evidence type="ECO:0000256" key="5">
    <source>
        <dbReference type="ARBA" id="ARBA00023157"/>
    </source>
</evidence>
<feature type="chain" id="PRO_5046362850" evidence="7">
    <location>
        <begin position="21"/>
        <end position="349"/>
    </location>
</feature>
<keyword evidence="3" id="KW-0255">Endonuclease</keyword>
<accession>A0ABW7FL95</accession>
<name>A0ABW7FL95_9BURK</name>
<dbReference type="InterPro" id="IPR003154">
    <property type="entry name" value="S1/P1nuclease"/>
</dbReference>
<keyword evidence="1" id="KW-0540">Nuclease</keyword>
<evidence type="ECO:0000256" key="6">
    <source>
        <dbReference type="ARBA" id="ARBA00023180"/>
    </source>
</evidence>
<organism evidence="8 9">
    <name type="scientific">Pelomonas margarita</name>
    <dbReference type="NCBI Taxonomy" id="3299031"/>
    <lineage>
        <taxon>Bacteria</taxon>
        <taxon>Pseudomonadati</taxon>
        <taxon>Pseudomonadota</taxon>
        <taxon>Betaproteobacteria</taxon>
        <taxon>Burkholderiales</taxon>
        <taxon>Sphaerotilaceae</taxon>
        <taxon>Roseateles</taxon>
    </lineage>
</organism>
<comment type="caution">
    <text evidence="8">The sequence shown here is derived from an EMBL/GenBank/DDBJ whole genome shotgun (WGS) entry which is preliminary data.</text>
</comment>
<keyword evidence="9" id="KW-1185">Reference proteome</keyword>
<keyword evidence="7" id="KW-0732">Signal</keyword>
<dbReference type="RefSeq" id="WP_394398983.1">
    <property type="nucleotide sequence ID" value="NZ_JBIGHW010000008.1"/>
</dbReference>
<dbReference type="SUPFAM" id="SSF48537">
    <property type="entry name" value="Phospholipase C/P1 nuclease"/>
    <property type="match status" value="1"/>
</dbReference>
<reference evidence="8 9" key="1">
    <citation type="submission" date="2024-08" db="EMBL/GenBank/DDBJ databases">
        <authorList>
            <person name="Lu H."/>
        </authorList>
    </citation>
    <scope>NUCLEOTIDE SEQUENCE [LARGE SCALE GENOMIC DNA]</scope>
    <source>
        <strain evidence="8 9">LKC17W</strain>
    </source>
</reference>
<dbReference type="EMBL" id="JBIGHW010000008">
    <property type="protein sequence ID" value="MFG6442093.1"/>
    <property type="molecule type" value="Genomic_DNA"/>
</dbReference>
<evidence type="ECO:0000256" key="4">
    <source>
        <dbReference type="ARBA" id="ARBA00022801"/>
    </source>
</evidence>
<evidence type="ECO:0000313" key="8">
    <source>
        <dbReference type="EMBL" id="MFG6442093.1"/>
    </source>
</evidence>
<evidence type="ECO:0000256" key="2">
    <source>
        <dbReference type="ARBA" id="ARBA00022723"/>
    </source>
</evidence>